<proteinExistence type="predicted"/>
<evidence type="ECO:0000313" key="2">
    <source>
        <dbReference type="Proteomes" id="UP000187486"/>
    </source>
</evidence>
<name>A0A1R0KUA0_9PSEU</name>
<sequence>MEGMTMNQFGADAEKHWKGIRAEEYALIEDPTRYFTELGERIAAEIERRTNEQERQQKAGQSEDFMANLAGLNNVAMTVRDDVMREMAFTEPGTTM</sequence>
<dbReference type="EMBL" id="MQUQ01000007">
    <property type="protein sequence ID" value="OLZ51717.1"/>
    <property type="molecule type" value="Genomic_DNA"/>
</dbReference>
<keyword evidence="2" id="KW-1185">Reference proteome</keyword>
<reference evidence="1 2" key="1">
    <citation type="submission" date="2016-01" db="EMBL/GenBank/DDBJ databases">
        <title>Amycolatopsis coloradensis genome sequencing and assembly.</title>
        <authorList>
            <person name="Mayilraj S."/>
        </authorList>
    </citation>
    <scope>NUCLEOTIDE SEQUENCE [LARGE SCALE GENOMIC DNA]</scope>
    <source>
        <strain evidence="1 2">DSM 44225</strain>
    </source>
</reference>
<organism evidence="1 2">
    <name type="scientific">Amycolatopsis coloradensis</name>
    <dbReference type="NCBI Taxonomy" id="76021"/>
    <lineage>
        <taxon>Bacteria</taxon>
        <taxon>Bacillati</taxon>
        <taxon>Actinomycetota</taxon>
        <taxon>Actinomycetes</taxon>
        <taxon>Pseudonocardiales</taxon>
        <taxon>Pseudonocardiaceae</taxon>
        <taxon>Amycolatopsis</taxon>
    </lineage>
</organism>
<evidence type="ECO:0000313" key="1">
    <source>
        <dbReference type="EMBL" id="OLZ51717.1"/>
    </source>
</evidence>
<protein>
    <recommendedName>
        <fullName evidence="3">TnpV protein</fullName>
    </recommendedName>
</protein>
<comment type="caution">
    <text evidence="1">The sequence shown here is derived from an EMBL/GenBank/DDBJ whole genome shotgun (WGS) entry which is preliminary data.</text>
</comment>
<evidence type="ECO:0008006" key="3">
    <source>
        <dbReference type="Google" id="ProtNLM"/>
    </source>
</evidence>
<accession>A0A1R0KUA0</accession>
<gene>
    <name evidence="1" type="ORF">BS329_15755</name>
</gene>
<dbReference type="Proteomes" id="UP000187486">
    <property type="component" value="Unassembled WGS sequence"/>
</dbReference>
<dbReference type="AlphaFoldDB" id="A0A1R0KUA0"/>